<keyword evidence="9" id="KW-1185">Reference proteome</keyword>
<keyword evidence="3" id="KW-0175">Coiled coil</keyword>
<comment type="subcellular location">
    <subcellularLocation>
        <location evidence="1">Nucleus</location>
    </subcellularLocation>
</comment>
<evidence type="ECO:0000256" key="4">
    <source>
        <dbReference type="ARBA" id="ARBA00023163"/>
    </source>
</evidence>
<sequence>MWSVGSTYVIRSPWYAEVRMPTEGRSGSILPSLKKKCLNDQGMSEEAIRQTRSQKRALEREVPSTETSNTDNEHKKHKLDMELESISQSQTKVDSSESQDSLSEQCNEHDEEQRQDIIAQTSSSSVLSLDCQPAKNEPPQLPKEESSLDNQTECTDSPNHGRREITTDKRTWVQQTETKATGDMLAADEVEATIKVEVQAADQPVDMTTCKSIKRENHSSSPEDDDVIILSDNDSASPQINVRSLFKELDKELLKKSSAEERGRVIKQLKEELRLEEAKLILLKKLRQSQIQRDTIHKASGSTGSSVPPPLIRGTIAGSKGSQQILTSHNSSTVVPPPLVRGGQSKHGSQVSMPPLVRGAQQIQALRQQFSPTGNSGSGPPPLLLGTRNSAPASHSQRGLVQSGHNKMGNNGSTLGASTMKGSGLSVINDSPASRQAAAKLALRKQLEKTLLEIPPPKPPAPEFNFLPSAANNEFIYLVGLEEVVQNLLDTFRKGKMGFTSTRPHVGDPFLCTQCKTDFTCRWRKDKTKGGVVFCEDCMSSNLKKALKAEHTNRLKAAFVKALQQEQEIDQCIIQASSKVSHSSSSSSLKAERLASQQLKHVRASSLQHQSSRRVNLVHNHSIKQSSLGQLSRGTVASVGARGVPHSFSSSSQLQSAVAAAALVSRPGVTMAYVNPSLTDELERHYPDTFPVCAATRAMASKSPTKPKDSTVDLSDTFLAKLDVLYNEEKQKMYMVMEYCVCGMQEMLDSVPEKRFPVFQAHGYFCQLIDGLEYLHSQGIVHKDIKPGNLLLTTDGTLKISDLGVAEALHPFAEDDTCRTSQGSPAFQPPEIANGLDTFSGFKVDIWSAGVTLYNITTSLYPFEGDNIYKLFENIGKGDFSIPEECGSLLSDLLQGMLEYDPAKRFSIQNIRQHNWVRKKHPPSERPVPIPANAESRDPWRSMTVVPYLEDLHGYTEEEDDELYDAEDEIIYTQDFTVPGQVSDEDATADNSPAMAKPVCANGTEGVSLNNKAKAERRSSSSSNPSRKGVSAASKIRKLSTCKQQ</sequence>
<dbReference type="Gene3D" id="1.10.510.10">
    <property type="entry name" value="Transferase(Phosphotransferase) domain 1"/>
    <property type="match status" value="1"/>
</dbReference>
<dbReference type="AlphaFoldDB" id="A0AAV2JSR3"/>
<dbReference type="InterPro" id="IPR040386">
    <property type="entry name" value="P66"/>
</dbReference>
<dbReference type="GO" id="GO:0000122">
    <property type="term" value="P:negative regulation of transcription by RNA polymerase II"/>
    <property type="evidence" value="ECO:0007669"/>
    <property type="project" value="InterPro"/>
</dbReference>
<dbReference type="PROSITE" id="PS00108">
    <property type="entry name" value="PROTEIN_KINASE_ST"/>
    <property type="match status" value="1"/>
</dbReference>
<dbReference type="InterPro" id="IPR008271">
    <property type="entry name" value="Ser/Thr_kinase_AS"/>
</dbReference>
<dbReference type="InterPro" id="IPR032346">
    <property type="entry name" value="P66_CC"/>
</dbReference>
<organism evidence="8 9">
    <name type="scientific">Knipowitschia caucasica</name>
    <name type="common">Caucasian dwarf goby</name>
    <name type="synonym">Pomatoschistus caucasicus</name>
    <dbReference type="NCBI Taxonomy" id="637954"/>
    <lineage>
        <taxon>Eukaryota</taxon>
        <taxon>Metazoa</taxon>
        <taxon>Chordata</taxon>
        <taxon>Craniata</taxon>
        <taxon>Vertebrata</taxon>
        <taxon>Euteleostomi</taxon>
        <taxon>Actinopterygii</taxon>
        <taxon>Neopterygii</taxon>
        <taxon>Teleostei</taxon>
        <taxon>Neoteleostei</taxon>
        <taxon>Acanthomorphata</taxon>
        <taxon>Gobiaria</taxon>
        <taxon>Gobiiformes</taxon>
        <taxon>Gobioidei</taxon>
        <taxon>Gobiidae</taxon>
        <taxon>Gobiinae</taxon>
        <taxon>Knipowitschia</taxon>
    </lineage>
</organism>
<evidence type="ECO:0000256" key="1">
    <source>
        <dbReference type="ARBA" id="ARBA00004123"/>
    </source>
</evidence>
<feature type="region of interest" description="Disordered" evidence="6">
    <location>
        <begin position="979"/>
        <end position="1045"/>
    </location>
</feature>
<dbReference type="GO" id="GO:0004672">
    <property type="term" value="F:protein kinase activity"/>
    <property type="evidence" value="ECO:0007669"/>
    <property type="project" value="InterPro"/>
</dbReference>
<dbReference type="FunFam" id="1.10.510.10:FF:000245">
    <property type="entry name" value="serine/threonine-protein kinase STK11"/>
    <property type="match status" value="1"/>
</dbReference>
<dbReference type="InterPro" id="IPR000719">
    <property type="entry name" value="Prot_kinase_dom"/>
</dbReference>
<keyword evidence="2" id="KW-0805">Transcription regulation</keyword>
<dbReference type="InterPro" id="IPR011009">
    <property type="entry name" value="Kinase-like_dom_sf"/>
</dbReference>
<evidence type="ECO:0000313" key="9">
    <source>
        <dbReference type="Proteomes" id="UP001497482"/>
    </source>
</evidence>
<dbReference type="PANTHER" id="PTHR13455">
    <property type="entry name" value="TRANSCRIPTIONAL REPRESSOR P66-RELATED"/>
    <property type="match status" value="1"/>
</dbReference>
<dbReference type="EMBL" id="OZ035836">
    <property type="protein sequence ID" value="CAL1579798.1"/>
    <property type="molecule type" value="Genomic_DNA"/>
</dbReference>
<evidence type="ECO:0000313" key="8">
    <source>
        <dbReference type="EMBL" id="CAL1579798.1"/>
    </source>
</evidence>
<reference evidence="8 9" key="1">
    <citation type="submission" date="2024-04" db="EMBL/GenBank/DDBJ databases">
        <authorList>
            <person name="Waldvogel A.-M."/>
            <person name="Schoenle A."/>
        </authorList>
    </citation>
    <scope>NUCLEOTIDE SEQUENCE [LARGE SCALE GENOMIC DNA]</scope>
</reference>
<dbReference type="Pfam" id="PF00069">
    <property type="entry name" value="Pkinase"/>
    <property type="match status" value="1"/>
</dbReference>
<dbReference type="PANTHER" id="PTHR13455:SF3">
    <property type="entry name" value="TRANSCRIPTIONAL REPRESSOR P66-ALPHA"/>
    <property type="match status" value="1"/>
</dbReference>
<dbReference type="SMART" id="SM00220">
    <property type="entry name" value="S_TKc"/>
    <property type="match status" value="1"/>
</dbReference>
<dbReference type="Gene3D" id="6.10.250.1650">
    <property type="match status" value="1"/>
</dbReference>
<feature type="compositionally biased region" description="Polar residues" evidence="6">
    <location>
        <begin position="388"/>
        <end position="406"/>
    </location>
</feature>
<evidence type="ECO:0000259" key="7">
    <source>
        <dbReference type="PROSITE" id="PS50011"/>
    </source>
</evidence>
<feature type="compositionally biased region" description="Basic and acidic residues" evidence="6">
    <location>
        <begin position="106"/>
        <end position="115"/>
    </location>
</feature>
<feature type="region of interest" description="Disordered" evidence="6">
    <location>
        <begin position="39"/>
        <end position="165"/>
    </location>
</feature>
<keyword evidence="5" id="KW-0539">Nucleus</keyword>
<protein>
    <recommendedName>
        <fullName evidence="7">Protein kinase domain-containing protein</fullName>
    </recommendedName>
</protein>
<feature type="region of interest" description="Disordered" evidence="6">
    <location>
        <begin position="370"/>
        <end position="406"/>
    </location>
</feature>
<feature type="compositionally biased region" description="Polar residues" evidence="6">
    <location>
        <begin position="148"/>
        <end position="158"/>
    </location>
</feature>
<dbReference type="Pfam" id="PF16563">
    <property type="entry name" value="P66_CC"/>
    <property type="match status" value="1"/>
</dbReference>
<dbReference type="GO" id="GO:0016581">
    <property type="term" value="C:NuRD complex"/>
    <property type="evidence" value="ECO:0007669"/>
    <property type="project" value="TreeGrafter"/>
</dbReference>
<feature type="region of interest" description="Disordered" evidence="6">
    <location>
        <begin position="329"/>
        <end position="350"/>
    </location>
</feature>
<dbReference type="GO" id="GO:0005524">
    <property type="term" value="F:ATP binding"/>
    <property type="evidence" value="ECO:0007669"/>
    <property type="project" value="InterPro"/>
</dbReference>
<dbReference type="PROSITE" id="PS50011">
    <property type="entry name" value="PROTEIN_KINASE_DOM"/>
    <property type="match status" value="1"/>
</dbReference>
<evidence type="ECO:0000256" key="3">
    <source>
        <dbReference type="ARBA" id="ARBA00023054"/>
    </source>
</evidence>
<accession>A0AAV2JSR3</accession>
<evidence type="ECO:0000256" key="2">
    <source>
        <dbReference type="ARBA" id="ARBA00023015"/>
    </source>
</evidence>
<feature type="compositionally biased region" description="Low complexity" evidence="6">
    <location>
        <begin position="96"/>
        <end position="105"/>
    </location>
</feature>
<feature type="compositionally biased region" description="Polar residues" evidence="6">
    <location>
        <begin position="118"/>
        <end position="127"/>
    </location>
</feature>
<keyword evidence="4" id="KW-0804">Transcription</keyword>
<evidence type="ECO:0000256" key="5">
    <source>
        <dbReference type="ARBA" id="ARBA00023242"/>
    </source>
</evidence>
<name>A0AAV2JSR3_KNICA</name>
<evidence type="ECO:0000256" key="6">
    <source>
        <dbReference type="SAM" id="MobiDB-lite"/>
    </source>
</evidence>
<feature type="domain" description="Protein kinase" evidence="7">
    <location>
        <begin position="622"/>
        <end position="917"/>
    </location>
</feature>
<dbReference type="Proteomes" id="UP001497482">
    <property type="component" value="Chromosome 14"/>
</dbReference>
<dbReference type="SUPFAM" id="SSF56112">
    <property type="entry name" value="Protein kinase-like (PK-like)"/>
    <property type="match status" value="1"/>
</dbReference>
<gene>
    <name evidence="8" type="ORF">KC01_LOCUS10768</name>
</gene>
<proteinExistence type="predicted"/>
<feature type="compositionally biased region" description="Basic residues" evidence="6">
    <location>
        <begin position="1035"/>
        <end position="1045"/>
    </location>
</feature>